<reference evidence="9" key="1">
    <citation type="submission" date="2025-08" db="UniProtKB">
        <authorList>
            <consortium name="RefSeq"/>
        </authorList>
    </citation>
    <scope>IDENTIFICATION</scope>
</reference>
<keyword evidence="8" id="KW-1185">Reference proteome</keyword>
<comment type="similarity">
    <text evidence="6">Belongs to the Hyccin family.</text>
</comment>
<evidence type="ECO:0000256" key="4">
    <source>
        <dbReference type="ARBA" id="ARBA00022490"/>
    </source>
</evidence>
<gene>
    <name evidence="9" type="primary">LOC101855812</name>
</gene>
<feature type="region of interest" description="Disordered" evidence="7">
    <location>
        <begin position="219"/>
        <end position="249"/>
    </location>
</feature>
<evidence type="ECO:0000313" key="8">
    <source>
        <dbReference type="Proteomes" id="UP000694888"/>
    </source>
</evidence>
<dbReference type="Pfam" id="PF09790">
    <property type="entry name" value="Hyccin"/>
    <property type="match status" value="1"/>
</dbReference>
<name>A0ABM0JYX3_APLCA</name>
<keyword evidence="3" id="KW-1003">Cell membrane</keyword>
<feature type="compositionally biased region" description="Low complexity" evidence="7">
    <location>
        <begin position="414"/>
        <end position="446"/>
    </location>
</feature>
<evidence type="ECO:0000256" key="3">
    <source>
        <dbReference type="ARBA" id="ARBA00022475"/>
    </source>
</evidence>
<comment type="subcellular location">
    <subcellularLocation>
        <location evidence="1">Cell membrane</location>
    </subcellularLocation>
    <subcellularLocation>
        <location evidence="2">Cytoplasm</location>
        <location evidence="2">Cytosol</location>
    </subcellularLocation>
</comment>
<feature type="compositionally biased region" description="Low complexity" evidence="7">
    <location>
        <begin position="362"/>
        <end position="381"/>
    </location>
</feature>
<feature type="compositionally biased region" description="Acidic residues" evidence="7">
    <location>
        <begin position="300"/>
        <end position="315"/>
    </location>
</feature>
<proteinExistence type="inferred from homology"/>
<dbReference type="PANTHER" id="PTHR31220:SF1">
    <property type="entry name" value="GH21176P"/>
    <property type="match status" value="1"/>
</dbReference>
<keyword evidence="4" id="KW-0963">Cytoplasm</keyword>
<feature type="compositionally biased region" description="Basic and acidic residues" evidence="7">
    <location>
        <begin position="223"/>
        <end position="246"/>
    </location>
</feature>
<feature type="compositionally biased region" description="Polar residues" evidence="7">
    <location>
        <begin position="347"/>
        <end position="361"/>
    </location>
</feature>
<evidence type="ECO:0000256" key="1">
    <source>
        <dbReference type="ARBA" id="ARBA00004236"/>
    </source>
</evidence>
<evidence type="ECO:0000256" key="5">
    <source>
        <dbReference type="ARBA" id="ARBA00023136"/>
    </source>
</evidence>
<dbReference type="GeneID" id="101855812"/>
<feature type="region of interest" description="Disordered" evidence="7">
    <location>
        <begin position="345"/>
        <end position="501"/>
    </location>
</feature>
<evidence type="ECO:0000256" key="7">
    <source>
        <dbReference type="SAM" id="MobiDB-lite"/>
    </source>
</evidence>
<feature type="compositionally biased region" description="Low complexity" evidence="7">
    <location>
        <begin position="453"/>
        <end position="470"/>
    </location>
</feature>
<dbReference type="InterPro" id="IPR018619">
    <property type="entry name" value="Hyccin"/>
</dbReference>
<evidence type="ECO:0000256" key="2">
    <source>
        <dbReference type="ARBA" id="ARBA00004514"/>
    </source>
</evidence>
<organism evidence="8 9">
    <name type="scientific">Aplysia californica</name>
    <name type="common">California sea hare</name>
    <dbReference type="NCBI Taxonomy" id="6500"/>
    <lineage>
        <taxon>Eukaryota</taxon>
        <taxon>Metazoa</taxon>
        <taxon>Spiralia</taxon>
        <taxon>Lophotrochozoa</taxon>
        <taxon>Mollusca</taxon>
        <taxon>Gastropoda</taxon>
        <taxon>Heterobranchia</taxon>
        <taxon>Euthyneura</taxon>
        <taxon>Tectipleura</taxon>
        <taxon>Aplysiida</taxon>
        <taxon>Aplysioidea</taxon>
        <taxon>Aplysiidae</taxon>
        <taxon>Aplysia</taxon>
    </lineage>
</organism>
<dbReference type="RefSeq" id="XP_005104805.1">
    <property type="nucleotide sequence ID" value="XM_005104748.3"/>
</dbReference>
<keyword evidence="5" id="KW-0472">Membrane</keyword>
<feature type="compositionally biased region" description="Basic residues" evidence="7">
    <location>
        <begin position="482"/>
        <end position="492"/>
    </location>
</feature>
<feature type="region of interest" description="Disordered" evidence="7">
    <location>
        <begin position="289"/>
        <end position="327"/>
    </location>
</feature>
<dbReference type="Proteomes" id="UP000694888">
    <property type="component" value="Unplaced"/>
</dbReference>
<dbReference type="PANTHER" id="PTHR31220">
    <property type="entry name" value="HYCCIN RELATED"/>
    <property type="match status" value="1"/>
</dbReference>
<accession>A0ABM0JYX3</accession>
<sequence>MPGVSEQLTEHALRQLNLSHTSWRSGPFPQFESINAQNRFSILALVMQRYNKDLDAFHSHALISACRVSHKLSQTGFSLDSDSEPRIALSPALLVELLISVYYAMFNGHHKAALKAVESVHKRASYELFSDVLLMTNALLNSHRRGNFKLERDDSIAKSTKIAHPRGTSITNASFKAKKLPDDIEFVEGDDVHKLATVDELETEQSVTKALKAKLMNIGGKLGGDRNKNRDSLTPRHDGDSPRGDPMDSVDVAVVKAGGFGSSRRGSGGSSVSGSSKIIVDMLEMQPVRTRGLRNQNGGDFEENGNDSGEAEYCESSDGGSSDKTTATTKIASSSLIFSKKHGISKVSGQAPGSQASSRITSSPSAPGQSSFSSPNLNTSSVNGKPHGDGPDFSSPRAQSEGPVGKDAKPRAPPSLSSMSTPPSSSSSSFPNSSSQAIHSSSSLASEPPHANSSVPHTAAAPSSSTSTHSMPEELNASSSKREKRYSGKGRVNRNSYSTDL</sequence>
<evidence type="ECO:0000256" key="6">
    <source>
        <dbReference type="ARBA" id="ARBA00034482"/>
    </source>
</evidence>
<protein>
    <submittedName>
        <fullName evidence="9">Uncharacterized protein DDB_G0271670</fullName>
    </submittedName>
</protein>
<evidence type="ECO:0000313" key="9">
    <source>
        <dbReference type="RefSeq" id="XP_005104805.1"/>
    </source>
</evidence>